<accession>A0A419EUR9</accession>
<gene>
    <name evidence="1" type="ORF">C4532_13540</name>
</gene>
<sequence length="77" mass="8405">MKASKVSRGYLPYYGRNAGRKGKRHCTGARSKRVQHEGALRALAEKQLINCALCDIVTLTAKGKKLAADGRPYKSEG</sequence>
<proteinExistence type="predicted"/>
<dbReference type="Proteomes" id="UP000285961">
    <property type="component" value="Unassembled WGS sequence"/>
</dbReference>
<protein>
    <submittedName>
        <fullName evidence="1">Uncharacterized protein</fullName>
    </submittedName>
</protein>
<evidence type="ECO:0000313" key="2">
    <source>
        <dbReference type="Proteomes" id="UP000285961"/>
    </source>
</evidence>
<comment type="caution">
    <text evidence="1">The sequence shown here is derived from an EMBL/GenBank/DDBJ whole genome shotgun (WGS) entry which is preliminary data.</text>
</comment>
<dbReference type="AlphaFoldDB" id="A0A419EUR9"/>
<organism evidence="1 2">
    <name type="scientific">Candidatus Abyssobacteria bacterium SURF_17</name>
    <dbReference type="NCBI Taxonomy" id="2093361"/>
    <lineage>
        <taxon>Bacteria</taxon>
        <taxon>Pseudomonadati</taxon>
        <taxon>Candidatus Hydrogenedentota</taxon>
        <taxon>Candidatus Abyssobacteria</taxon>
    </lineage>
</organism>
<reference evidence="1 2" key="1">
    <citation type="journal article" date="2017" name="ISME J.">
        <title>Energy and carbon metabolisms in a deep terrestrial subsurface fluid microbial community.</title>
        <authorList>
            <person name="Momper L."/>
            <person name="Jungbluth S.P."/>
            <person name="Lee M.D."/>
            <person name="Amend J.P."/>
        </authorList>
    </citation>
    <scope>NUCLEOTIDE SEQUENCE [LARGE SCALE GENOMIC DNA]</scope>
    <source>
        <strain evidence="1">SURF_17</strain>
    </source>
</reference>
<evidence type="ECO:0000313" key="1">
    <source>
        <dbReference type="EMBL" id="RJP68055.1"/>
    </source>
</evidence>
<dbReference type="EMBL" id="QZKI01000095">
    <property type="protein sequence ID" value="RJP68055.1"/>
    <property type="molecule type" value="Genomic_DNA"/>
</dbReference>
<name>A0A419EUR9_9BACT</name>